<dbReference type="EMBL" id="JABWCS010000221">
    <property type="protein sequence ID" value="NUU64059.1"/>
    <property type="molecule type" value="Genomic_DNA"/>
</dbReference>
<evidence type="ECO:0000313" key="7">
    <source>
        <dbReference type="EMBL" id="NUU64059.1"/>
    </source>
</evidence>
<feature type="transmembrane region" description="Helical" evidence="6">
    <location>
        <begin position="175"/>
        <end position="196"/>
    </location>
</feature>
<evidence type="ECO:0000256" key="6">
    <source>
        <dbReference type="SAM" id="Phobius"/>
    </source>
</evidence>
<dbReference type="InterPro" id="IPR001123">
    <property type="entry name" value="LeuE-type"/>
</dbReference>
<feature type="transmembrane region" description="Helical" evidence="6">
    <location>
        <begin position="112"/>
        <end position="134"/>
    </location>
</feature>
<dbReference type="GO" id="GO:0033228">
    <property type="term" value="P:cysteine export across plasma membrane"/>
    <property type="evidence" value="ECO:0007669"/>
    <property type="project" value="TreeGrafter"/>
</dbReference>
<evidence type="ECO:0000256" key="3">
    <source>
        <dbReference type="ARBA" id="ARBA00022692"/>
    </source>
</evidence>
<name>A0A850EWN8_9BACL</name>
<feature type="transmembrane region" description="Helical" evidence="6">
    <location>
        <begin position="42"/>
        <end position="64"/>
    </location>
</feature>
<sequence>MNITLWISFFAYAITTALSPGPNNILALNEVSTYGLKKSKPLLLGIYTGFLAVMILCGFFSVILGRYLPRILIYLKYVGSMYILYLAFRTITSKPAKNEDQESGSSSFLRGFILQFVNVKIILWGLTVFIAYILPYYSSYPAIAGFILLSAAIGNGATHVWVIAGVLLHNVINNYWRVVNVIMALLLVYSAINLLLD</sequence>
<keyword evidence="4 6" id="KW-1133">Transmembrane helix</keyword>
<feature type="transmembrane region" description="Helical" evidence="6">
    <location>
        <begin position="71"/>
        <end position="92"/>
    </location>
</feature>
<dbReference type="PANTHER" id="PTHR30086:SF20">
    <property type="entry name" value="ARGININE EXPORTER PROTEIN ARGO-RELATED"/>
    <property type="match status" value="1"/>
</dbReference>
<feature type="transmembrane region" description="Helical" evidence="6">
    <location>
        <begin position="146"/>
        <end position="169"/>
    </location>
</feature>
<accession>A0A850EWN8</accession>
<evidence type="ECO:0000313" key="8">
    <source>
        <dbReference type="Proteomes" id="UP000564806"/>
    </source>
</evidence>
<keyword evidence="2" id="KW-1003">Cell membrane</keyword>
<proteinExistence type="predicted"/>
<evidence type="ECO:0000256" key="2">
    <source>
        <dbReference type="ARBA" id="ARBA00022475"/>
    </source>
</evidence>
<comment type="caution">
    <text evidence="7">The sequence shown here is derived from an EMBL/GenBank/DDBJ whole genome shotgun (WGS) entry which is preliminary data.</text>
</comment>
<dbReference type="GO" id="GO:0005886">
    <property type="term" value="C:plasma membrane"/>
    <property type="evidence" value="ECO:0007669"/>
    <property type="project" value="UniProtKB-SubCell"/>
</dbReference>
<reference evidence="7" key="1">
    <citation type="submission" date="2020-06" db="EMBL/GenBank/DDBJ databases">
        <title>Paenibacillus sp. nov., isolated from soil.</title>
        <authorList>
            <person name="Seo Y.L."/>
        </authorList>
    </citation>
    <scope>NUCLEOTIDE SEQUENCE [LARGE SCALE GENOMIC DNA]</scope>
    <source>
        <strain evidence="7">JW14</strain>
    </source>
</reference>
<evidence type="ECO:0000256" key="4">
    <source>
        <dbReference type="ARBA" id="ARBA00022989"/>
    </source>
</evidence>
<keyword evidence="3 6" id="KW-0812">Transmembrane</keyword>
<evidence type="ECO:0000256" key="1">
    <source>
        <dbReference type="ARBA" id="ARBA00004651"/>
    </source>
</evidence>
<dbReference type="Pfam" id="PF01810">
    <property type="entry name" value="LysE"/>
    <property type="match status" value="1"/>
</dbReference>
<organism evidence="7 8">
    <name type="scientific">Paenibacillus agri</name>
    <dbReference type="NCBI Taxonomy" id="2744309"/>
    <lineage>
        <taxon>Bacteria</taxon>
        <taxon>Bacillati</taxon>
        <taxon>Bacillota</taxon>
        <taxon>Bacilli</taxon>
        <taxon>Bacillales</taxon>
        <taxon>Paenibacillaceae</taxon>
        <taxon>Paenibacillus</taxon>
    </lineage>
</organism>
<evidence type="ECO:0000256" key="5">
    <source>
        <dbReference type="ARBA" id="ARBA00023136"/>
    </source>
</evidence>
<dbReference type="PANTHER" id="PTHR30086">
    <property type="entry name" value="ARGININE EXPORTER PROTEIN ARGO"/>
    <property type="match status" value="1"/>
</dbReference>
<gene>
    <name evidence="7" type="ORF">HPT30_27290</name>
</gene>
<dbReference type="Proteomes" id="UP000564806">
    <property type="component" value="Unassembled WGS sequence"/>
</dbReference>
<dbReference type="AlphaFoldDB" id="A0A850EWN8"/>
<keyword evidence="8" id="KW-1185">Reference proteome</keyword>
<dbReference type="GO" id="GO:0015171">
    <property type="term" value="F:amino acid transmembrane transporter activity"/>
    <property type="evidence" value="ECO:0007669"/>
    <property type="project" value="TreeGrafter"/>
</dbReference>
<comment type="subcellular location">
    <subcellularLocation>
        <location evidence="1">Cell membrane</location>
        <topology evidence="1">Multi-pass membrane protein</topology>
    </subcellularLocation>
</comment>
<protein>
    <submittedName>
        <fullName evidence="7">LysE family transporter</fullName>
    </submittedName>
</protein>
<dbReference type="RefSeq" id="WP_175374421.1">
    <property type="nucleotide sequence ID" value="NZ_JABWCS010000221.1"/>
</dbReference>
<keyword evidence="5 6" id="KW-0472">Membrane</keyword>